<feature type="compositionally biased region" description="Acidic residues" evidence="7">
    <location>
        <begin position="220"/>
        <end position="238"/>
    </location>
</feature>
<dbReference type="EMBL" id="JAULJE010000004">
    <property type="protein sequence ID" value="KAK1343990.1"/>
    <property type="molecule type" value="Genomic_DNA"/>
</dbReference>
<reference evidence="8" key="1">
    <citation type="submission" date="2023-06" db="EMBL/GenBank/DDBJ databases">
        <title>Reference genome for the Northern bat (Eptesicus nilssonii), a most northern bat species.</title>
        <authorList>
            <person name="Laine V.N."/>
            <person name="Pulliainen A.T."/>
            <person name="Lilley T.M."/>
        </authorList>
    </citation>
    <scope>NUCLEOTIDE SEQUENCE</scope>
    <source>
        <strain evidence="8">BLF_Eptnil</strain>
        <tissue evidence="8">Kidney</tissue>
    </source>
</reference>
<keyword evidence="9" id="KW-1185">Reference proteome</keyword>
<feature type="region of interest" description="Disordered" evidence="7">
    <location>
        <begin position="208"/>
        <end position="253"/>
    </location>
</feature>
<dbReference type="PANTHER" id="PTHR11721">
    <property type="entry name" value="60S RIBOSOMAL PROTEIN L27A"/>
    <property type="match status" value="1"/>
</dbReference>
<dbReference type="GO" id="GO:0022625">
    <property type="term" value="C:cytosolic large ribosomal subunit"/>
    <property type="evidence" value="ECO:0007669"/>
    <property type="project" value="TreeGrafter"/>
</dbReference>
<dbReference type="PANTHER" id="PTHR11721:SF3">
    <property type="entry name" value="LARGE RIBOSOMAL SUBUNIT PROTEIN UL15"/>
    <property type="match status" value="1"/>
</dbReference>
<protein>
    <recommendedName>
        <fullName evidence="5">Large ribosomal subunit protein uL15</fullName>
    </recommendedName>
    <alternativeName>
        <fullName evidence="6">60S ribosomal protein L27a</fullName>
    </alternativeName>
</protein>
<evidence type="ECO:0000256" key="2">
    <source>
        <dbReference type="ARBA" id="ARBA00022980"/>
    </source>
</evidence>
<gene>
    <name evidence="8" type="ORF">QTO34_014548</name>
</gene>
<dbReference type="Gene3D" id="3.100.10.10">
    <property type="match status" value="1"/>
</dbReference>
<comment type="caution">
    <text evidence="8">The sequence shown here is derived from an EMBL/GenBank/DDBJ whole genome shotgun (WGS) entry which is preliminary data.</text>
</comment>
<evidence type="ECO:0000256" key="5">
    <source>
        <dbReference type="ARBA" id="ARBA00035200"/>
    </source>
</evidence>
<dbReference type="AlphaFoldDB" id="A0AA40I6L1"/>
<name>A0AA40I6L1_CNENI</name>
<accession>A0AA40I6L1</accession>
<comment type="similarity">
    <text evidence="1">Belongs to the universal ribosomal protein uL15 family.</text>
</comment>
<evidence type="ECO:0000256" key="1">
    <source>
        <dbReference type="ARBA" id="ARBA00007320"/>
    </source>
</evidence>
<dbReference type="Proteomes" id="UP001177744">
    <property type="component" value="Unassembled WGS sequence"/>
</dbReference>
<keyword evidence="4" id="KW-0379">Hydroxylation</keyword>
<evidence type="ECO:0000256" key="4">
    <source>
        <dbReference type="ARBA" id="ARBA00023278"/>
    </source>
</evidence>
<evidence type="ECO:0000256" key="7">
    <source>
        <dbReference type="SAM" id="MobiDB-lite"/>
    </source>
</evidence>
<dbReference type="InterPro" id="IPR036227">
    <property type="entry name" value="Ribosomal_uL15/eL18_sf"/>
</dbReference>
<evidence type="ECO:0000256" key="3">
    <source>
        <dbReference type="ARBA" id="ARBA00023274"/>
    </source>
</evidence>
<dbReference type="SUPFAM" id="SSF52080">
    <property type="entry name" value="Ribosomal proteins L15p and L18e"/>
    <property type="match status" value="1"/>
</dbReference>
<proteinExistence type="inferred from homology"/>
<dbReference type="GO" id="GO:0003735">
    <property type="term" value="F:structural constituent of ribosome"/>
    <property type="evidence" value="ECO:0007669"/>
    <property type="project" value="TreeGrafter"/>
</dbReference>
<feature type="region of interest" description="Disordered" evidence="7">
    <location>
        <begin position="111"/>
        <end position="159"/>
    </location>
</feature>
<evidence type="ECO:0000313" key="8">
    <source>
        <dbReference type="EMBL" id="KAK1343990.1"/>
    </source>
</evidence>
<evidence type="ECO:0000313" key="9">
    <source>
        <dbReference type="Proteomes" id="UP001177744"/>
    </source>
</evidence>
<sequence>MAKYSGPSLASLGESFWLLTQDDSKGLVRVLELISFGVEGESLRSELSGEAVALQAMLQPQLCNDTLIHAIRAALAILMQHLQQGYSNYGLRATCGPPRTFIRPAGLRKTRKLGGPVSHGHSGTGKHRKLRGAARGNAGGSHDHRITFDNITQGADPGKSLPKARLELLLITEWCIGYYNVLGKGKLPKQPVIVKAKVFCRGAEEKMKGVEGGGGGGGEKEEEEKEEKEEEEEEEEREEEKSTEKISSGADLKRVEERRGRVENIYERETLISCFLHTSYQGCARNQGSFNLIILEAQCMIESCTWRVPYKLSLFAVELGACPLVHKAFQKPLAQRRLLKGLVPEQTGTQLPRF</sequence>
<keyword evidence="2" id="KW-0689">Ribosomal protein</keyword>
<evidence type="ECO:0000256" key="6">
    <source>
        <dbReference type="ARBA" id="ARBA00035527"/>
    </source>
</evidence>
<keyword evidence="3" id="KW-0687">Ribonucleoprotein</keyword>
<organism evidence="8 9">
    <name type="scientific">Cnephaeus nilssonii</name>
    <name type="common">Northern bat</name>
    <name type="synonym">Eptesicus nilssonii</name>
    <dbReference type="NCBI Taxonomy" id="3371016"/>
    <lineage>
        <taxon>Eukaryota</taxon>
        <taxon>Metazoa</taxon>
        <taxon>Chordata</taxon>
        <taxon>Craniata</taxon>
        <taxon>Vertebrata</taxon>
        <taxon>Euteleostomi</taxon>
        <taxon>Mammalia</taxon>
        <taxon>Eutheria</taxon>
        <taxon>Laurasiatheria</taxon>
        <taxon>Chiroptera</taxon>
        <taxon>Yangochiroptera</taxon>
        <taxon>Vespertilionidae</taxon>
        <taxon>Cnephaeus</taxon>
    </lineage>
</organism>